<evidence type="ECO:0000313" key="2">
    <source>
        <dbReference type="Proteomes" id="UP000054477"/>
    </source>
</evidence>
<dbReference type="EMBL" id="KN838540">
    <property type="protein sequence ID" value="KIK08968.1"/>
    <property type="molecule type" value="Genomic_DNA"/>
</dbReference>
<accession>A0A0C9YLU5</accession>
<reference evidence="1 2" key="1">
    <citation type="submission" date="2014-04" db="EMBL/GenBank/DDBJ databases">
        <authorList>
            <consortium name="DOE Joint Genome Institute"/>
            <person name="Kuo A."/>
            <person name="Kohler A."/>
            <person name="Nagy L.G."/>
            <person name="Floudas D."/>
            <person name="Copeland A."/>
            <person name="Barry K.W."/>
            <person name="Cichocki N."/>
            <person name="Veneault-Fourrey C."/>
            <person name="LaButti K."/>
            <person name="Lindquist E.A."/>
            <person name="Lipzen A."/>
            <person name="Lundell T."/>
            <person name="Morin E."/>
            <person name="Murat C."/>
            <person name="Sun H."/>
            <person name="Tunlid A."/>
            <person name="Henrissat B."/>
            <person name="Grigoriev I.V."/>
            <person name="Hibbett D.S."/>
            <person name="Martin F."/>
            <person name="Nordberg H.P."/>
            <person name="Cantor M.N."/>
            <person name="Hua S.X."/>
        </authorList>
    </citation>
    <scope>NUCLEOTIDE SEQUENCE [LARGE SCALE GENOMIC DNA]</scope>
    <source>
        <strain evidence="1 2">LaAM-08-1</strain>
    </source>
</reference>
<name>A0A0C9YLU5_9AGAR</name>
<sequence length="101" mass="10789">MARLVAQSRVTLRRSSLRAAIALLASSSWRSTSALSSSASSSSWPSTTCFLAESCIRRISLPPISDLMASMRSSRAAPPSRKTFLVASLARHAACFSSVVR</sequence>
<reference evidence="2" key="2">
    <citation type="submission" date="2015-01" db="EMBL/GenBank/DDBJ databases">
        <title>Evolutionary Origins and Diversification of the Mycorrhizal Mutualists.</title>
        <authorList>
            <consortium name="DOE Joint Genome Institute"/>
            <consortium name="Mycorrhizal Genomics Consortium"/>
            <person name="Kohler A."/>
            <person name="Kuo A."/>
            <person name="Nagy L.G."/>
            <person name="Floudas D."/>
            <person name="Copeland A."/>
            <person name="Barry K.W."/>
            <person name="Cichocki N."/>
            <person name="Veneault-Fourrey C."/>
            <person name="LaButti K."/>
            <person name="Lindquist E.A."/>
            <person name="Lipzen A."/>
            <person name="Lundell T."/>
            <person name="Morin E."/>
            <person name="Murat C."/>
            <person name="Riley R."/>
            <person name="Ohm R."/>
            <person name="Sun H."/>
            <person name="Tunlid A."/>
            <person name="Henrissat B."/>
            <person name="Grigoriev I.V."/>
            <person name="Hibbett D.S."/>
            <person name="Martin F."/>
        </authorList>
    </citation>
    <scope>NUCLEOTIDE SEQUENCE [LARGE SCALE GENOMIC DNA]</scope>
    <source>
        <strain evidence="2">LaAM-08-1</strain>
    </source>
</reference>
<proteinExistence type="predicted"/>
<organism evidence="1 2">
    <name type="scientific">Laccaria amethystina LaAM-08-1</name>
    <dbReference type="NCBI Taxonomy" id="1095629"/>
    <lineage>
        <taxon>Eukaryota</taxon>
        <taxon>Fungi</taxon>
        <taxon>Dikarya</taxon>
        <taxon>Basidiomycota</taxon>
        <taxon>Agaricomycotina</taxon>
        <taxon>Agaricomycetes</taxon>
        <taxon>Agaricomycetidae</taxon>
        <taxon>Agaricales</taxon>
        <taxon>Agaricineae</taxon>
        <taxon>Hydnangiaceae</taxon>
        <taxon>Laccaria</taxon>
    </lineage>
</organism>
<gene>
    <name evidence="1" type="ORF">K443DRAFT_498452</name>
</gene>
<evidence type="ECO:0000313" key="1">
    <source>
        <dbReference type="EMBL" id="KIK08968.1"/>
    </source>
</evidence>
<protein>
    <submittedName>
        <fullName evidence="1">Unplaced genomic scaffold K443scaffold_5, whole genome shotgun sequence</fullName>
    </submittedName>
</protein>
<dbReference type="Proteomes" id="UP000054477">
    <property type="component" value="Unassembled WGS sequence"/>
</dbReference>
<dbReference type="AlphaFoldDB" id="A0A0C9YLU5"/>
<dbReference type="HOGENOM" id="CLU_2292161_0_0_1"/>
<keyword evidence="2" id="KW-1185">Reference proteome</keyword>